<protein>
    <submittedName>
        <fullName evidence="1">Uncharacterized protein</fullName>
    </submittedName>
</protein>
<dbReference type="EMBL" id="PHWZ01000257">
    <property type="protein sequence ID" value="TEY52447.1"/>
    <property type="molecule type" value="Genomic_DNA"/>
</dbReference>
<keyword evidence="2" id="KW-1185">Reference proteome</keyword>
<gene>
    <name evidence="1" type="ORF">BOTCAL_0258g00170</name>
</gene>
<evidence type="ECO:0000313" key="2">
    <source>
        <dbReference type="Proteomes" id="UP000297299"/>
    </source>
</evidence>
<organism evidence="1 2">
    <name type="scientific">Botryotinia calthae</name>
    <dbReference type="NCBI Taxonomy" id="38488"/>
    <lineage>
        <taxon>Eukaryota</taxon>
        <taxon>Fungi</taxon>
        <taxon>Dikarya</taxon>
        <taxon>Ascomycota</taxon>
        <taxon>Pezizomycotina</taxon>
        <taxon>Leotiomycetes</taxon>
        <taxon>Helotiales</taxon>
        <taxon>Sclerotiniaceae</taxon>
        <taxon>Botryotinia</taxon>
    </lineage>
</organism>
<sequence>MSNLSEMTDGSLNDLNSGIEQLVISNLRQETDNLIPYTNEDETSSETDTQQVASTLKSFPENKTSTSLDTMFREERQLAMNVHPTDVSFGLGAPTPSVLFANHESREEARKYYKKVRLHFGDKSSAQGGLFRTFFVNPDKDIFDCNSLRYSEQYWDFDGKCGYYYHGNDGNIVGTWMHKLFNELGTIKSAHWSCHDGLAFWGHDEVTLMPNLKRYILTTVPGIPQYILDAFACKKDQKFCIEETQSELHEENKKNPACPTPVVEFDISLRKTSSAL</sequence>
<reference evidence="1 2" key="1">
    <citation type="submission" date="2017-11" db="EMBL/GenBank/DDBJ databases">
        <title>Comparative genomics of Botrytis spp.</title>
        <authorList>
            <person name="Valero-Jimenez C.A."/>
            <person name="Tapia P."/>
            <person name="Veloso J."/>
            <person name="Silva-Moreno E."/>
            <person name="Staats M."/>
            <person name="Valdes J.H."/>
            <person name="Van Kan J.A.L."/>
        </authorList>
    </citation>
    <scope>NUCLEOTIDE SEQUENCE [LARGE SCALE GENOMIC DNA]</scope>
    <source>
        <strain evidence="1 2">MUCL2830</strain>
    </source>
</reference>
<comment type="caution">
    <text evidence="1">The sequence shown here is derived from an EMBL/GenBank/DDBJ whole genome shotgun (WGS) entry which is preliminary data.</text>
</comment>
<dbReference type="AlphaFoldDB" id="A0A4Y8CW98"/>
<dbReference type="OrthoDB" id="3473305at2759"/>
<accession>A0A4Y8CW98</accession>
<name>A0A4Y8CW98_9HELO</name>
<proteinExistence type="predicted"/>
<dbReference type="Proteomes" id="UP000297299">
    <property type="component" value="Unassembled WGS sequence"/>
</dbReference>
<evidence type="ECO:0000313" key="1">
    <source>
        <dbReference type="EMBL" id="TEY52447.1"/>
    </source>
</evidence>